<proteinExistence type="predicted"/>
<name>A0A183SSV2_SCHSO</name>
<accession>A0A183SSV2</accession>
<dbReference type="EMBL" id="UYSU01034081">
    <property type="protein sequence ID" value="VDL93685.1"/>
    <property type="molecule type" value="Genomic_DNA"/>
</dbReference>
<protein>
    <submittedName>
        <fullName evidence="3">Secreted protein</fullName>
    </submittedName>
</protein>
<dbReference type="WBParaSite" id="SSLN_0000755601-mRNA-1">
    <property type="protein sequence ID" value="SSLN_0000755601-mRNA-1"/>
    <property type="gene ID" value="SSLN_0000755601"/>
</dbReference>
<reference evidence="3" key="1">
    <citation type="submission" date="2016-06" db="UniProtKB">
        <authorList>
            <consortium name="WormBaseParasite"/>
        </authorList>
    </citation>
    <scope>IDENTIFICATION</scope>
</reference>
<gene>
    <name evidence="1" type="ORF">SSLN_LOCUS7300</name>
</gene>
<evidence type="ECO:0000313" key="3">
    <source>
        <dbReference type="WBParaSite" id="SSLN_0000755601-mRNA-1"/>
    </source>
</evidence>
<dbReference type="AlphaFoldDB" id="A0A183SSV2"/>
<evidence type="ECO:0000313" key="1">
    <source>
        <dbReference type="EMBL" id="VDL93685.1"/>
    </source>
</evidence>
<dbReference type="Proteomes" id="UP000275846">
    <property type="component" value="Unassembled WGS sequence"/>
</dbReference>
<sequence length="132" mass="14567">MRILTVSPSASYHLLFLQSWQPEIPKLMAPPSGVPPFHLCVCTPSAGARTCWPTTIKQAAGDGSQCSTYVMLSKSRKITVQLQVKASWRMDGKLVSLPQTGSDYTLFTHQPPLNGPHLTGCMKLDHRDSSWQ</sequence>
<dbReference type="STRING" id="70667.A0A183SSV2"/>
<keyword evidence="2" id="KW-1185">Reference proteome</keyword>
<evidence type="ECO:0000313" key="2">
    <source>
        <dbReference type="Proteomes" id="UP000275846"/>
    </source>
</evidence>
<reference evidence="1 2" key="2">
    <citation type="submission" date="2018-11" db="EMBL/GenBank/DDBJ databases">
        <authorList>
            <consortium name="Pathogen Informatics"/>
        </authorList>
    </citation>
    <scope>NUCLEOTIDE SEQUENCE [LARGE SCALE GENOMIC DNA]</scope>
    <source>
        <strain evidence="1 2">NST_G2</strain>
    </source>
</reference>
<organism evidence="3">
    <name type="scientific">Schistocephalus solidus</name>
    <name type="common">Tapeworm</name>
    <dbReference type="NCBI Taxonomy" id="70667"/>
    <lineage>
        <taxon>Eukaryota</taxon>
        <taxon>Metazoa</taxon>
        <taxon>Spiralia</taxon>
        <taxon>Lophotrochozoa</taxon>
        <taxon>Platyhelminthes</taxon>
        <taxon>Cestoda</taxon>
        <taxon>Eucestoda</taxon>
        <taxon>Diphyllobothriidea</taxon>
        <taxon>Diphyllobothriidae</taxon>
        <taxon>Schistocephalus</taxon>
    </lineage>
</organism>